<evidence type="ECO:0000313" key="3">
    <source>
        <dbReference type="Proteomes" id="UP000030673"/>
    </source>
</evidence>
<dbReference type="AlphaFoldDB" id="W7K3C0"/>
<gene>
    <name evidence="2" type="ORF">PFNF54_03443</name>
</gene>
<evidence type="ECO:0000313" key="2">
    <source>
        <dbReference type="EMBL" id="EWC87844.1"/>
    </source>
</evidence>
<name>W7K3C0_PLAFO</name>
<dbReference type="SUPFAM" id="SSF50729">
    <property type="entry name" value="PH domain-like"/>
    <property type="match status" value="1"/>
</dbReference>
<keyword evidence="3" id="KW-1185">Reference proteome</keyword>
<dbReference type="Proteomes" id="UP000030673">
    <property type="component" value="Unassembled WGS sequence"/>
</dbReference>
<evidence type="ECO:0000256" key="1">
    <source>
        <dbReference type="SAM" id="Phobius"/>
    </source>
</evidence>
<reference evidence="2 3" key="1">
    <citation type="submission" date="2013-02" db="EMBL/GenBank/DDBJ databases">
        <title>The Genome Sequence of Plasmodium falciparum NF54.</title>
        <authorList>
            <consortium name="The Broad Institute Genome Sequencing Platform"/>
            <consortium name="The Broad Institute Genome Sequencing Center for Infectious Disease"/>
            <person name="Neafsey D."/>
            <person name="Cheeseman I."/>
            <person name="Volkman S."/>
            <person name="Adams J."/>
            <person name="Walker B."/>
            <person name="Young S.K."/>
            <person name="Zeng Q."/>
            <person name="Gargeya S."/>
            <person name="Fitzgerald M."/>
            <person name="Haas B."/>
            <person name="Abouelleil A."/>
            <person name="Alvarado L."/>
            <person name="Arachchi H.M."/>
            <person name="Berlin A.M."/>
            <person name="Chapman S.B."/>
            <person name="Dewar J."/>
            <person name="Goldberg J."/>
            <person name="Griggs A."/>
            <person name="Gujja S."/>
            <person name="Hansen M."/>
            <person name="Howarth C."/>
            <person name="Imamovic A."/>
            <person name="Larimer J."/>
            <person name="McCowan C."/>
            <person name="Murphy C."/>
            <person name="Neiman D."/>
            <person name="Pearson M."/>
            <person name="Priest M."/>
            <person name="Roberts A."/>
            <person name="Saif S."/>
            <person name="Shea T."/>
            <person name="Sisk P."/>
            <person name="Sykes S."/>
            <person name="Wortman J."/>
            <person name="Nusbaum C."/>
            <person name="Birren B."/>
        </authorList>
    </citation>
    <scope>NUCLEOTIDE SEQUENCE [LARGE SCALE GENOMIC DNA]</scope>
    <source>
        <strain evidence="2 3">NF54</strain>
    </source>
</reference>
<keyword evidence="1" id="KW-1133">Transmembrane helix</keyword>
<organism evidence="2 3">
    <name type="scientific">Plasmodium falciparum (isolate NF54)</name>
    <dbReference type="NCBI Taxonomy" id="5843"/>
    <lineage>
        <taxon>Eukaryota</taxon>
        <taxon>Sar</taxon>
        <taxon>Alveolata</taxon>
        <taxon>Apicomplexa</taxon>
        <taxon>Aconoidasida</taxon>
        <taxon>Haemosporida</taxon>
        <taxon>Plasmodiidae</taxon>
        <taxon>Plasmodium</taxon>
        <taxon>Plasmodium (Laverania)</taxon>
    </lineage>
</organism>
<sequence>MGFHIQRYIAMMGRGINPKTWKKLWVDSKNKQIIHVYNDVAEFMNNQIAQVVRVYQYRYWWWANPFGMGLIFYLGYKTWYMVYINHKQRKVAQVVASAYGQGGQWLNPDVINVDYGLNSRPVYWLIEKQNQKKLQKKKINLNEFYENNPYNINPYNCFTLYTKERTYDFFSDDDEVVASWVIGLGLLSYPYNKSPSIQSRSEFIIKRVQLKLKLYCIRNNMNYVKLWKNAIKKTQQQREVQHMEK</sequence>
<keyword evidence="1" id="KW-0472">Membrane</keyword>
<dbReference type="EMBL" id="KE123837">
    <property type="protein sequence ID" value="EWC87844.1"/>
    <property type="molecule type" value="Genomic_DNA"/>
</dbReference>
<protein>
    <submittedName>
        <fullName evidence="2">Uncharacterized protein</fullName>
    </submittedName>
</protein>
<feature type="transmembrane region" description="Helical" evidence="1">
    <location>
        <begin position="59"/>
        <end position="80"/>
    </location>
</feature>
<proteinExistence type="predicted"/>
<accession>W7K3C0</accession>
<keyword evidence="1" id="KW-0812">Transmembrane</keyword>